<feature type="transmembrane region" description="Helical" evidence="2">
    <location>
        <begin position="110"/>
        <end position="131"/>
    </location>
</feature>
<evidence type="ECO:0000313" key="4">
    <source>
        <dbReference type="Proteomes" id="UP000271974"/>
    </source>
</evidence>
<comment type="caution">
    <text evidence="3">The sequence shown here is derived from an EMBL/GenBank/DDBJ whole genome shotgun (WGS) entry which is preliminary data.</text>
</comment>
<dbReference type="EMBL" id="RQTK01000950">
    <property type="protein sequence ID" value="RUS73324.1"/>
    <property type="molecule type" value="Genomic_DNA"/>
</dbReference>
<evidence type="ECO:0000256" key="2">
    <source>
        <dbReference type="SAM" id="Phobius"/>
    </source>
</evidence>
<reference evidence="3 4" key="1">
    <citation type="submission" date="2019-01" db="EMBL/GenBank/DDBJ databases">
        <title>A draft genome assembly of the solar-powered sea slug Elysia chlorotica.</title>
        <authorList>
            <person name="Cai H."/>
            <person name="Li Q."/>
            <person name="Fang X."/>
            <person name="Li J."/>
            <person name="Curtis N.E."/>
            <person name="Altenburger A."/>
            <person name="Shibata T."/>
            <person name="Feng M."/>
            <person name="Maeda T."/>
            <person name="Schwartz J.A."/>
            <person name="Shigenobu S."/>
            <person name="Lundholm N."/>
            <person name="Nishiyama T."/>
            <person name="Yang H."/>
            <person name="Hasebe M."/>
            <person name="Li S."/>
            <person name="Pierce S.K."/>
            <person name="Wang J."/>
        </authorList>
    </citation>
    <scope>NUCLEOTIDE SEQUENCE [LARGE SCALE GENOMIC DNA]</scope>
    <source>
        <strain evidence="3">EC2010</strain>
        <tissue evidence="3">Whole organism of an adult</tissue>
    </source>
</reference>
<accession>A0A3S0ZR36</accession>
<dbReference type="Proteomes" id="UP000271974">
    <property type="component" value="Unassembled WGS sequence"/>
</dbReference>
<feature type="region of interest" description="Disordered" evidence="1">
    <location>
        <begin position="143"/>
        <end position="162"/>
    </location>
</feature>
<gene>
    <name evidence="3" type="ORF">EGW08_018917</name>
</gene>
<keyword evidence="2" id="KW-0812">Transmembrane</keyword>
<keyword evidence="2" id="KW-1133">Transmembrane helix</keyword>
<organism evidence="3 4">
    <name type="scientific">Elysia chlorotica</name>
    <name type="common">Eastern emerald elysia</name>
    <name type="synonym">Sea slug</name>
    <dbReference type="NCBI Taxonomy" id="188477"/>
    <lineage>
        <taxon>Eukaryota</taxon>
        <taxon>Metazoa</taxon>
        <taxon>Spiralia</taxon>
        <taxon>Lophotrochozoa</taxon>
        <taxon>Mollusca</taxon>
        <taxon>Gastropoda</taxon>
        <taxon>Heterobranchia</taxon>
        <taxon>Euthyneura</taxon>
        <taxon>Panpulmonata</taxon>
        <taxon>Sacoglossa</taxon>
        <taxon>Placobranchoidea</taxon>
        <taxon>Plakobranchidae</taxon>
        <taxon>Elysia</taxon>
    </lineage>
</organism>
<evidence type="ECO:0000256" key="1">
    <source>
        <dbReference type="SAM" id="MobiDB-lite"/>
    </source>
</evidence>
<keyword evidence="4" id="KW-1185">Reference proteome</keyword>
<proteinExistence type="predicted"/>
<feature type="transmembrane region" description="Helical" evidence="2">
    <location>
        <begin position="78"/>
        <end position="98"/>
    </location>
</feature>
<protein>
    <submittedName>
        <fullName evidence="3">Uncharacterized protein</fullName>
    </submittedName>
</protein>
<keyword evidence="2" id="KW-0472">Membrane</keyword>
<dbReference type="AlphaFoldDB" id="A0A3S0ZR36"/>
<sequence length="209" mass="21838">MYRSSVDALESCPPLGACQGTPELDDRHQCACLNTKQRPRHPRLETRDLCSARPGAVPALPTLLLWLCLLSREGAVNVFHIADVVVVVVVVVGGGGGCSWDGGAGGGRMVVVVVLVVKVLVVVVVVGMVVWCGGDGGDDGSIVDGNLEHGGAGTSDHDSESPTALKHNFISREEYGTNTSAKDMMASAVDMLNLGSLQSEEPAHLPRTD</sequence>
<evidence type="ECO:0000313" key="3">
    <source>
        <dbReference type="EMBL" id="RUS73324.1"/>
    </source>
</evidence>
<name>A0A3S0ZR36_ELYCH</name>